<dbReference type="EMBL" id="CM035428">
    <property type="protein sequence ID" value="KAH7302010.1"/>
    <property type="molecule type" value="Genomic_DNA"/>
</dbReference>
<dbReference type="GO" id="GO:0016491">
    <property type="term" value="F:oxidoreductase activity"/>
    <property type="evidence" value="ECO:0007669"/>
    <property type="project" value="InterPro"/>
</dbReference>
<dbReference type="InterPro" id="IPR045892">
    <property type="entry name" value="CrtISO-like"/>
</dbReference>
<comment type="caution">
    <text evidence="2">The sequence shown here is derived from an EMBL/GenBank/DDBJ whole genome shotgun (WGS) entry which is preliminary data.</text>
</comment>
<dbReference type="OrthoDB" id="7777654at2759"/>
<dbReference type="Gene3D" id="3.50.50.60">
    <property type="entry name" value="FAD/NAD(P)-binding domain"/>
    <property type="match status" value="1"/>
</dbReference>
<feature type="domain" description="Amine oxidase" evidence="1">
    <location>
        <begin position="80"/>
        <end position="569"/>
    </location>
</feature>
<evidence type="ECO:0000313" key="2">
    <source>
        <dbReference type="EMBL" id="KAH7302010.1"/>
    </source>
</evidence>
<dbReference type="Proteomes" id="UP000825935">
    <property type="component" value="Chromosome 23"/>
</dbReference>
<protein>
    <recommendedName>
        <fullName evidence="1">Amine oxidase domain-containing protein</fullName>
    </recommendedName>
</protein>
<gene>
    <name evidence="2" type="ORF">KP509_23G052400</name>
</gene>
<dbReference type="OMA" id="AFMFADW"/>
<dbReference type="PANTHER" id="PTHR46313">
    <property type="match status" value="1"/>
</dbReference>
<keyword evidence="3" id="KW-1185">Reference proteome</keyword>
<dbReference type="GO" id="GO:0016116">
    <property type="term" value="P:carotenoid metabolic process"/>
    <property type="evidence" value="ECO:0007669"/>
    <property type="project" value="InterPro"/>
</dbReference>
<evidence type="ECO:0000313" key="3">
    <source>
        <dbReference type="Proteomes" id="UP000825935"/>
    </source>
</evidence>
<dbReference type="PANTHER" id="PTHR46313:SF6">
    <property type="entry name" value="FAD_NAD(P)-BINDING OXIDOREDUCTASE FAMILY PROTEIN"/>
    <property type="match status" value="1"/>
</dbReference>
<name>A0A8T2RZU3_CERRI</name>
<reference evidence="2 3" key="1">
    <citation type="submission" date="2021-08" db="EMBL/GenBank/DDBJ databases">
        <title>WGS assembly of Ceratopteris richardii.</title>
        <authorList>
            <person name="Marchant D.B."/>
            <person name="Chen G."/>
            <person name="Jenkins J."/>
            <person name="Shu S."/>
            <person name="Leebens-Mack J."/>
            <person name="Grimwood J."/>
            <person name="Schmutz J."/>
            <person name="Soltis P."/>
            <person name="Soltis D."/>
            <person name="Chen Z.-H."/>
        </authorList>
    </citation>
    <scope>NUCLEOTIDE SEQUENCE [LARGE SCALE GENOMIC DNA]</scope>
    <source>
        <strain evidence="2">Whitten #5841</strain>
        <tissue evidence="2">Leaf</tissue>
    </source>
</reference>
<accession>A0A8T2RZU3</accession>
<dbReference type="SUPFAM" id="SSF51905">
    <property type="entry name" value="FAD/NAD(P)-binding domain"/>
    <property type="match status" value="1"/>
</dbReference>
<sequence>MSWEMAIASVVTTTSWYSPPLVPGSCSRKPWNPYPKSLSIRFNARRGRLKLRAQRSLALDAEKEWENGRTVDVAVIGAGIGGLCCAAMLAKYGLSVVVCESHDTAGGAAHAFIRQGFHFDSGPSFHAGLSTKPSINPLKQVLDAIDEQVQCVQYDTWIGYFPEGIFKFTADKAAYAAEITRVGGQKAGCEWKELERAMEPFSRAAASLPAAALRQDLGVLLTVGRFLPRLLPYIPYTGSLLAPFSDMVDKIVKDPFLRKLIDLECFVLSGLLADGTITAEMTTMFMERHRADGTIDYPLGGGQSIIEALLRGLRKYGGQVLLSSHVDKIITQDGRAVGIEFRKTRGPGKGEKMVLNARKAVVSNASVWDTARLLPDNEQFHSRAVSIPKTDSFMHLHLGIEASGLPDDLECHHLVLNDWSVGINAPQNVCIVSIPTVFDPSLAPPGHHVVHAYTAGNEPYDIWRGMDQKSAEYATQKEVRSEVLWKALEKVIPDIRRRVKLKLVGSPLTHERYLRRSEGTYGPAIKAGEMSFPGPQTNIPGLICCGDSTMPGIGVPAVAASGLIAAHSIVPVWDQLRLLNSIGDAI</sequence>
<dbReference type="AlphaFoldDB" id="A0A8T2RZU3"/>
<dbReference type="InterPro" id="IPR002937">
    <property type="entry name" value="Amino_oxidase"/>
</dbReference>
<organism evidence="2 3">
    <name type="scientific">Ceratopteris richardii</name>
    <name type="common">Triangle waterfern</name>
    <dbReference type="NCBI Taxonomy" id="49495"/>
    <lineage>
        <taxon>Eukaryota</taxon>
        <taxon>Viridiplantae</taxon>
        <taxon>Streptophyta</taxon>
        <taxon>Embryophyta</taxon>
        <taxon>Tracheophyta</taxon>
        <taxon>Polypodiopsida</taxon>
        <taxon>Polypodiidae</taxon>
        <taxon>Polypodiales</taxon>
        <taxon>Pteridineae</taxon>
        <taxon>Pteridaceae</taxon>
        <taxon>Parkerioideae</taxon>
        <taxon>Ceratopteris</taxon>
    </lineage>
</organism>
<dbReference type="InterPro" id="IPR036188">
    <property type="entry name" value="FAD/NAD-bd_sf"/>
</dbReference>
<dbReference type="Gene3D" id="3.90.660.50">
    <property type="match status" value="1"/>
</dbReference>
<dbReference type="Pfam" id="PF01593">
    <property type="entry name" value="Amino_oxidase"/>
    <property type="match status" value="1"/>
</dbReference>
<evidence type="ECO:0000259" key="1">
    <source>
        <dbReference type="Pfam" id="PF01593"/>
    </source>
</evidence>
<proteinExistence type="predicted"/>